<comment type="caution">
    <text evidence="3">The sequence shown here is derived from an EMBL/GenBank/DDBJ whole genome shotgun (WGS) entry which is preliminary data.</text>
</comment>
<feature type="region of interest" description="Disordered" evidence="2">
    <location>
        <begin position="1"/>
        <end position="54"/>
    </location>
</feature>
<feature type="region of interest" description="Disordered" evidence="2">
    <location>
        <begin position="411"/>
        <end position="458"/>
    </location>
</feature>
<evidence type="ECO:0000313" key="4">
    <source>
        <dbReference type="Proteomes" id="UP000813824"/>
    </source>
</evidence>
<dbReference type="EMBL" id="JAEVFJ010000016">
    <property type="protein sequence ID" value="KAH8100258.1"/>
    <property type="molecule type" value="Genomic_DNA"/>
</dbReference>
<feature type="compositionally biased region" description="Polar residues" evidence="2">
    <location>
        <begin position="592"/>
        <end position="654"/>
    </location>
</feature>
<sequence>MVDNDELEWTSSNIPGSRRTSENRHSRQPSTSSWSRSSGSLRTTPSQSRSRSATDMIKTLCHSDGVVQEKALSLHEMLKDRPEFQDLKARKHLPGICSYIASQALGRLDVTYETAWIAGGTESEFEPIFRAARLYLTQSMQTTSFTALCAKYRPYPGKDEAKIMSDFMDLIFGQCQNGRTMFTRDILTLGIFWWTCSILKSTKPRAASLHRDRFMTDFDLDDDSIGKVVEILNQTYKMIVDCASRDSVVTMSNIETLKLYLIRPQSGFPSHDDTAPPESLTKQLLPLSLPRKRLALTEGHGFAGEQRESSKRPRTMVSDDDGDIAFTGSMQLSPPVTQNVIDLTTDGDPGATKSEGKRRQQSTARRSWWKNRNPPLPRRRSTKHEMISDVRPQTVGLPLSSPTTLMAIDSEVAPVGGSTKSASMLPLPRNRPRQTQLSPSLLPGAPASPSNASSLVDGHSANLNPDRLHVLPGPHAVSIPQIFSRSRSSSVVTYLNQEDHCPSRRGSPLQVQLDSQDHKPIIPSSLNAEGTKLADAAVEHSSIPEATQFKGPVPTASSLLPPTDSPEVAPMTSKGTTGKHNDSIRRFPITPVRQTSPPSPLNQWQGRITSPNISSSNTLKSPFTTSSAFPSHEIVSTSDDSSIPTFRRGQSTVSAPPISATGAKTSTQATPAATASGAGPRLSASSASTSGPSLPPSMQEMPAGSIASETVISAHRSYCGDPQSLIEAASAEVVEYERQHRCADLALSCMIRELGALRVHLGHTRARAQQQSGLDETTREKLNSNMEKLNQKIRSAEEEIVRYVVKHHTLGRESEGFPQVDIDLVLLVTTRLKTTLECIVDSERSGVAN</sequence>
<feature type="region of interest" description="Disordered" evidence="2">
    <location>
        <begin position="561"/>
        <end position="701"/>
    </location>
</feature>
<feature type="compositionally biased region" description="Low complexity" evidence="2">
    <location>
        <begin position="437"/>
        <end position="455"/>
    </location>
</feature>
<evidence type="ECO:0000256" key="1">
    <source>
        <dbReference type="SAM" id="Coils"/>
    </source>
</evidence>
<evidence type="ECO:0000313" key="3">
    <source>
        <dbReference type="EMBL" id="KAH8100258.1"/>
    </source>
</evidence>
<protein>
    <submittedName>
        <fullName evidence="3">Uncharacterized protein</fullName>
    </submittedName>
</protein>
<keyword evidence="1" id="KW-0175">Coiled coil</keyword>
<organism evidence="3 4">
    <name type="scientific">Cristinia sonorae</name>
    <dbReference type="NCBI Taxonomy" id="1940300"/>
    <lineage>
        <taxon>Eukaryota</taxon>
        <taxon>Fungi</taxon>
        <taxon>Dikarya</taxon>
        <taxon>Basidiomycota</taxon>
        <taxon>Agaricomycotina</taxon>
        <taxon>Agaricomycetes</taxon>
        <taxon>Agaricomycetidae</taxon>
        <taxon>Agaricales</taxon>
        <taxon>Pleurotineae</taxon>
        <taxon>Stephanosporaceae</taxon>
        <taxon>Cristinia</taxon>
    </lineage>
</organism>
<feature type="coiled-coil region" evidence="1">
    <location>
        <begin position="779"/>
        <end position="806"/>
    </location>
</feature>
<dbReference type="AlphaFoldDB" id="A0A8K0XPM1"/>
<gene>
    <name evidence="3" type="ORF">BXZ70DRAFT_938749</name>
</gene>
<feature type="compositionally biased region" description="Low complexity" evidence="2">
    <location>
        <begin position="663"/>
        <end position="692"/>
    </location>
</feature>
<dbReference type="OrthoDB" id="10680391at2759"/>
<name>A0A8K0XPM1_9AGAR</name>
<proteinExistence type="predicted"/>
<reference evidence="3" key="1">
    <citation type="journal article" date="2021" name="New Phytol.">
        <title>Evolutionary innovations through gain and loss of genes in the ectomycorrhizal Boletales.</title>
        <authorList>
            <person name="Wu G."/>
            <person name="Miyauchi S."/>
            <person name="Morin E."/>
            <person name="Kuo A."/>
            <person name="Drula E."/>
            <person name="Varga T."/>
            <person name="Kohler A."/>
            <person name="Feng B."/>
            <person name="Cao Y."/>
            <person name="Lipzen A."/>
            <person name="Daum C."/>
            <person name="Hundley H."/>
            <person name="Pangilinan J."/>
            <person name="Johnson J."/>
            <person name="Barry K."/>
            <person name="LaButti K."/>
            <person name="Ng V."/>
            <person name="Ahrendt S."/>
            <person name="Min B."/>
            <person name="Choi I.G."/>
            <person name="Park H."/>
            <person name="Plett J.M."/>
            <person name="Magnuson J."/>
            <person name="Spatafora J.W."/>
            <person name="Nagy L.G."/>
            <person name="Henrissat B."/>
            <person name="Grigoriev I.V."/>
            <person name="Yang Z.L."/>
            <person name="Xu J."/>
            <person name="Martin F.M."/>
        </authorList>
    </citation>
    <scope>NUCLEOTIDE SEQUENCE</scope>
    <source>
        <strain evidence="3">KKN 215</strain>
    </source>
</reference>
<keyword evidence="4" id="KW-1185">Reference proteome</keyword>
<evidence type="ECO:0000256" key="2">
    <source>
        <dbReference type="SAM" id="MobiDB-lite"/>
    </source>
</evidence>
<feature type="compositionally biased region" description="Low complexity" evidence="2">
    <location>
        <begin position="28"/>
        <end position="42"/>
    </location>
</feature>
<feature type="compositionally biased region" description="Polar residues" evidence="2">
    <location>
        <begin position="43"/>
        <end position="53"/>
    </location>
</feature>
<accession>A0A8K0XPM1</accession>
<feature type="region of interest" description="Disordered" evidence="2">
    <location>
        <begin position="298"/>
        <end position="317"/>
    </location>
</feature>
<dbReference type="Proteomes" id="UP000813824">
    <property type="component" value="Unassembled WGS sequence"/>
</dbReference>
<feature type="region of interest" description="Disordered" evidence="2">
    <location>
        <begin position="341"/>
        <end position="398"/>
    </location>
</feature>